<keyword evidence="5" id="KW-0804">Transcription</keyword>
<dbReference type="CDD" id="cd06170">
    <property type="entry name" value="LuxR_C_like"/>
    <property type="match status" value="1"/>
</dbReference>
<dbReference type="InterPro" id="IPR036388">
    <property type="entry name" value="WH-like_DNA-bd_sf"/>
</dbReference>
<dbReference type="SMART" id="SM00421">
    <property type="entry name" value="HTH_LUXR"/>
    <property type="match status" value="1"/>
</dbReference>
<evidence type="ECO:0000259" key="8">
    <source>
        <dbReference type="PROSITE" id="PS50110"/>
    </source>
</evidence>
<dbReference type="Gene3D" id="3.40.50.2300">
    <property type="match status" value="1"/>
</dbReference>
<evidence type="ECO:0000313" key="9">
    <source>
        <dbReference type="EMBL" id="OAI00378.1"/>
    </source>
</evidence>
<comment type="caution">
    <text evidence="9">The sequence shown here is derived from an EMBL/GenBank/DDBJ whole genome shotgun (WGS) entry which is preliminary data.</text>
</comment>
<protein>
    <submittedName>
        <fullName evidence="9">DNA-binding response regulator</fullName>
    </submittedName>
</protein>
<dbReference type="Pfam" id="PF00072">
    <property type="entry name" value="Response_reg"/>
    <property type="match status" value="1"/>
</dbReference>
<evidence type="ECO:0000256" key="2">
    <source>
        <dbReference type="ARBA" id="ARBA00023012"/>
    </source>
</evidence>
<dbReference type="RefSeq" id="WP_064037872.1">
    <property type="nucleotide sequence ID" value="NZ_LUUH01000077.1"/>
</dbReference>
<dbReference type="PANTHER" id="PTHR44688:SF16">
    <property type="entry name" value="DNA-BINDING TRANSCRIPTIONAL ACTIVATOR DEVR_DOSR"/>
    <property type="match status" value="1"/>
</dbReference>
<feature type="modified residue" description="4-aspartylphosphate" evidence="6">
    <location>
        <position position="55"/>
    </location>
</feature>
<name>A0A177M3T0_METMH</name>
<gene>
    <name evidence="9" type="ORF">A1353_01390</name>
</gene>
<dbReference type="InterPro" id="IPR000792">
    <property type="entry name" value="Tscrpt_reg_LuxR_C"/>
</dbReference>
<dbReference type="Gene3D" id="1.10.10.10">
    <property type="entry name" value="Winged helix-like DNA-binding domain superfamily/Winged helix DNA-binding domain"/>
    <property type="match status" value="1"/>
</dbReference>
<dbReference type="PANTHER" id="PTHR44688">
    <property type="entry name" value="DNA-BINDING TRANSCRIPTIONAL ACTIVATOR DEVR_DOSR"/>
    <property type="match status" value="1"/>
</dbReference>
<keyword evidence="4 9" id="KW-0238">DNA-binding</keyword>
<dbReference type="InterPro" id="IPR001789">
    <property type="entry name" value="Sig_transdc_resp-reg_receiver"/>
</dbReference>
<dbReference type="GO" id="GO:0000160">
    <property type="term" value="P:phosphorelay signal transduction system"/>
    <property type="evidence" value="ECO:0007669"/>
    <property type="project" value="UniProtKB-KW"/>
</dbReference>
<evidence type="ECO:0000256" key="5">
    <source>
        <dbReference type="ARBA" id="ARBA00023163"/>
    </source>
</evidence>
<evidence type="ECO:0000256" key="1">
    <source>
        <dbReference type="ARBA" id="ARBA00022553"/>
    </source>
</evidence>
<evidence type="ECO:0000256" key="6">
    <source>
        <dbReference type="PROSITE-ProRule" id="PRU00169"/>
    </source>
</evidence>
<dbReference type="PRINTS" id="PR00038">
    <property type="entry name" value="HTHLUXR"/>
</dbReference>
<dbReference type="EMBL" id="LUUH01000077">
    <property type="protein sequence ID" value="OAI00378.1"/>
    <property type="molecule type" value="Genomic_DNA"/>
</dbReference>
<keyword evidence="1 6" id="KW-0597">Phosphoprotein</keyword>
<keyword evidence="2" id="KW-0902">Two-component regulatory system</keyword>
<feature type="domain" description="HTH luxR-type" evidence="7">
    <location>
        <begin position="136"/>
        <end position="201"/>
    </location>
</feature>
<proteinExistence type="predicted"/>
<dbReference type="PROSITE" id="PS50043">
    <property type="entry name" value="HTH_LUXR_2"/>
    <property type="match status" value="1"/>
</dbReference>
<dbReference type="GO" id="GO:0003677">
    <property type="term" value="F:DNA binding"/>
    <property type="evidence" value="ECO:0007669"/>
    <property type="project" value="UniProtKB-KW"/>
</dbReference>
<dbReference type="InterPro" id="IPR011006">
    <property type="entry name" value="CheY-like_superfamily"/>
</dbReference>
<dbReference type="PROSITE" id="PS50110">
    <property type="entry name" value="RESPONSE_REGULATORY"/>
    <property type="match status" value="1"/>
</dbReference>
<feature type="domain" description="Response regulatory" evidence="8">
    <location>
        <begin position="6"/>
        <end position="120"/>
    </location>
</feature>
<evidence type="ECO:0000256" key="4">
    <source>
        <dbReference type="ARBA" id="ARBA00023125"/>
    </source>
</evidence>
<dbReference type="FunFam" id="3.40.50.2300:FF:000018">
    <property type="entry name" value="DNA-binding transcriptional regulator NtrC"/>
    <property type="match status" value="1"/>
</dbReference>
<organism evidence="9 10">
    <name type="scientific">Methylomonas methanica</name>
    <dbReference type="NCBI Taxonomy" id="421"/>
    <lineage>
        <taxon>Bacteria</taxon>
        <taxon>Pseudomonadati</taxon>
        <taxon>Pseudomonadota</taxon>
        <taxon>Gammaproteobacteria</taxon>
        <taxon>Methylococcales</taxon>
        <taxon>Methylococcaceae</taxon>
        <taxon>Methylomonas</taxon>
    </lineage>
</organism>
<dbReference type="Proteomes" id="UP000077763">
    <property type="component" value="Unassembled WGS sequence"/>
</dbReference>
<sequence length="202" mass="22391">MNNQPCVFVVDDDDAVRDSLGLVFETAELPYQTFASAECFLESYCPDQPGCLVLDVNMPGLDGHELQAELIRRHIHLPIIFLTAYGDIPMTVRAMKAGAVDFLTKPVSTELLLDRVQAALQSEINTYAQAMKGQALCNRLNGLTSRELEIMGMVVAGLTNKEIARRLGISHRTVEIHRAKVMEKTGATNLLELARIYEACRL</sequence>
<dbReference type="SMART" id="SM00448">
    <property type="entry name" value="REC"/>
    <property type="match status" value="1"/>
</dbReference>
<accession>A0A177M3T0</accession>
<evidence type="ECO:0000259" key="7">
    <source>
        <dbReference type="PROSITE" id="PS50043"/>
    </source>
</evidence>
<evidence type="ECO:0000313" key="10">
    <source>
        <dbReference type="Proteomes" id="UP000077763"/>
    </source>
</evidence>
<evidence type="ECO:0000256" key="3">
    <source>
        <dbReference type="ARBA" id="ARBA00023015"/>
    </source>
</evidence>
<dbReference type="GO" id="GO:0006355">
    <property type="term" value="P:regulation of DNA-templated transcription"/>
    <property type="evidence" value="ECO:0007669"/>
    <property type="project" value="InterPro"/>
</dbReference>
<dbReference type="SUPFAM" id="SSF52172">
    <property type="entry name" value="CheY-like"/>
    <property type="match status" value="1"/>
</dbReference>
<dbReference type="AlphaFoldDB" id="A0A177M3T0"/>
<dbReference type="Pfam" id="PF00196">
    <property type="entry name" value="GerE"/>
    <property type="match status" value="1"/>
</dbReference>
<keyword evidence="3" id="KW-0805">Transcription regulation</keyword>
<reference evidence="9 10" key="1">
    <citation type="submission" date="2016-03" db="EMBL/GenBank/DDBJ databases">
        <authorList>
            <person name="Ploux O."/>
        </authorList>
    </citation>
    <scope>NUCLEOTIDE SEQUENCE [LARGE SCALE GENOMIC DNA]</scope>
    <source>
        <strain evidence="9 10">R-45371</strain>
    </source>
</reference>